<evidence type="ECO:0000256" key="3">
    <source>
        <dbReference type="ARBA" id="ARBA00022723"/>
    </source>
</evidence>
<proteinExistence type="predicted"/>
<keyword evidence="9" id="KW-1185">Reference proteome</keyword>
<dbReference type="GO" id="GO:0020037">
    <property type="term" value="F:heme binding"/>
    <property type="evidence" value="ECO:0007669"/>
    <property type="project" value="InterPro"/>
</dbReference>
<dbReference type="InterPro" id="IPR050597">
    <property type="entry name" value="Cytochrome_c_Oxidase_Subunit"/>
</dbReference>
<dbReference type="AlphaFoldDB" id="A0A927FD01"/>
<evidence type="ECO:0000313" key="8">
    <source>
        <dbReference type="EMBL" id="MBD5782134.1"/>
    </source>
</evidence>
<dbReference type="InterPro" id="IPR008168">
    <property type="entry name" value="Cyt_C_IC"/>
</dbReference>
<evidence type="ECO:0000256" key="5">
    <source>
        <dbReference type="ARBA" id="ARBA00023004"/>
    </source>
</evidence>
<dbReference type="Proteomes" id="UP000622317">
    <property type="component" value="Unassembled WGS sequence"/>
</dbReference>
<evidence type="ECO:0000256" key="4">
    <source>
        <dbReference type="ARBA" id="ARBA00022982"/>
    </source>
</evidence>
<comment type="caution">
    <text evidence="8">The sequence shown here is derived from an EMBL/GenBank/DDBJ whole genome shotgun (WGS) entry which is preliminary data.</text>
</comment>
<dbReference type="Gene3D" id="1.10.760.10">
    <property type="entry name" value="Cytochrome c-like domain"/>
    <property type="match status" value="1"/>
</dbReference>
<dbReference type="InterPro" id="IPR036909">
    <property type="entry name" value="Cyt_c-like_dom_sf"/>
</dbReference>
<dbReference type="PROSITE" id="PS51007">
    <property type="entry name" value="CYTC"/>
    <property type="match status" value="1"/>
</dbReference>
<reference evidence="8" key="1">
    <citation type="submission" date="2020-09" db="EMBL/GenBank/DDBJ databases">
        <title>Pelagicoccus enzymogenes sp. nov. with an EPS production, isolated from marine sediment.</title>
        <authorList>
            <person name="Feng X."/>
        </authorList>
    </citation>
    <scope>NUCLEOTIDE SEQUENCE</scope>
    <source>
        <strain evidence="8">NFK12</strain>
    </source>
</reference>
<keyword evidence="4" id="KW-0249">Electron transport</keyword>
<dbReference type="SUPFAM" id="SSF46626">
    <property type="entry name" value="Cytochrome c"/>
    <property type="match status" value="1"/>
</dbReference>
<evidence type="ECO:0000259" key="7">
    <source>
        <dbReference type="PROSITE" id="PS51007"/>
    </source>
</evidence>
<dbReference type="GO" id="GO:0005506">
    <property type="term" value="F:iron ion binding"/>
    <property type="evidence" value="ECO:0007669"/>
    <property type="project" value="InterPro"/>
</dbReference>
<name>A0A927FD01_9BACT</name>
<keyword evidence="5 6" id="KW-0408">Iron</keyword>
<organism evidence="8 9">
    <name type="scientific">Pelagicoccus enzymogenes</name>
    <dbReference type="NCBI Taxonomy" id="2773457"/>
    <lineage>
        <taxon>Bacteria</taxon>
        <taxon>Pseudomonadati</taxon>
        <taxon>Verrucomicrobiota</taxon>
        <taxon>Opitutia</taxon>
        <taxon>Puniceicoccales</taxon>
        <taxon>Pelagicoccaceae</taxon>
        <taxon>Pelagicoccus</taxon>
    </lineage>
</organism>
<keyword evidence="1" id="KW-0813">Transport</keyword>
<accession>A0A927FD01</accession>
<evidence type="ECO:0000256" key="6">
    <source>
        <dbReference type="PROSITE-ProRule" id="PRU00433"/>
    </source>
</evidence>
<protein>
    <submittedName>
        <fullName evidence="8">C-type cytochrome</fullName>
    </submittedName>
</protein>
<dbReference type="GO" id="GO:0009055">
    <property type="term" value="F:electron transfer activity"/>
    <property type="evidence" value="ECO:0007669"/>
    <property type="project" value="InterPro"/>
</dbReference>
<dbReference type="PANTHER" id="PTHR33751:SF1">
    <property type="entry name" value="CBB3-TYPE CYTOCHROME C OXIDASE SUBUNIT FIXP"/>
    <property type="match status" value="1"/>
</dbReference>
<dbReference type="RefSeq" id="WP_191619200.1">
    <property type="nucleotide sequence ID" value="NZ_JACYFG010000051.1"/>
</dbReference>
<dbReference type="EMBL" id="JACYFG010000051">
    <property type="protein sequence ID" value="MBD5782134.1"/>
    <property type="molecule type" value="Genomic_DNA"/>
</dbReference>
<keyword evidence="2 6" id="KW-0349">Heme</keyword>
<feature type="domain" description="Cytochrome c" evidence="7">
    <location>
        <begin position="20"/>
        <end position="99"/>
    </location>
</feature>
<dbReference type="PANTHER" id="PTHR33751">
    <property type="entry name" value="CBB3-TYPE CYTOCHROME C OXIDASE SUBUNIT FIXP"/>
    <property type="match status" value="1"/>
</dbReference>
<sequence length="339" mass="35945">MDRSLSKFLLTCACLSITALSPANGDKVYATYCASCHGAEGAGLLGPNLTDAEILHGSTLPEIKAVIENGVPSKAMPAWSGILSPEDIQAVAQHVQSLMGRNLIGPNQEGKSTVTPFPQGSLGQPILLRTFMPTLSLADDIFPNHDQGEATPKYSPRDGTFDPVETDPAVPGIPGAIAVSFGDSLSYCFDSTECRLLYTWSGPFLDMTNYWGAGEGGRRKRFAYQAEVIGTLAFAANGPAPFEGKPRFHGYQKVYGVPQFEYSVGELKVSLIIEPGATAGEAKCTYRTNAKGALTVPLPTGSDFTISSNLGKTSKGSLHLDADQAKAFTLTITPSSDNR</sequence>
<dbReference type="PRINTS" id="PR00605">
    <property type="entry name" value="CYTCHROMECIC"/>
</dbReference>
<dbReference type="InterPro" id="IPR009056">
    <property type="entry name" value="Cyt_c-like_dom"/>
</dbReference>
<evidence type="ECO:0000256" key="1">
    <source>
        <dbReference type="ARBA" id="ARBA00022448"/>
    </source>
</evidence>
<keyword evidence="3 6" id="KW-0479">Metal-binding</keyword>
<dbReference type="Pfam" id="PF13442">
    <property type="entry name" value="Cytochrome_CBB3"/>
    <property type="match status" value="1"/>
</dbReference>
<evidence type="ECO:0000313" key="9">
    <source>
        <dbReference type="Proteomes" id="UP000622317"/>
    </source>
</evidence>
<evidence type="ECO:0000256" key="2">
    <source>
        <dbReference type="ARBA" id="ARBA00022617"/>
    </source>
</evidence>
<gene>
    <name evidence="8" type="ORF">IEN85_21730</name>
</gene>